<feature type="transmembrane region" description="Helical" evidence="1">
    <location>
        <begin position="45"/>
        <end position="65"/>
    </location>
</feature>
<accession>A0A8D8SQ34</accession>
<feature type="transmembrane region" description="Helical" evidence="1">
    <location>
        <begin position="21"/>
        <end position="39"/>
    </location>
</feature>
<organism evidence="2">
    <name type="scientific">Cacopsylla melanoneura</name>
    <dbReference type="NCBI Taxonomy" id="428564"/>
    <lineage>
        <taxon>Eukaryota</taxon>
        <taxon>Metazoa</taxon>
        <taxon>Ecdysozoa</taxon>
        <taxon>Arthropoda</taxon>
        <taxon>Hexapoda</taxon>
        <taxon>Insecta</taxon>
        <taxon>Pterygota</taxon>
        <taxon>Neoptera</taxon>
        <taxon>Paraneoptera</taxon>
        <taxon>Hemiptera</taxon>
        <taxon>Sternorrhyncha</taxon>
        <taxon>Psylloidea</taxon>
        <taxon>Psyllidae</taxon>
        <taxon>Psyllinae</taxon>
        <taxon>Cacopsylla</taxon>
    </lineage>
</organism>
<proteinExistence type="predicted"/>
<sequence length="105" mass="12551">MNPVVNEMIDLPFLLPYVYLFLKKYISFCTTFFIVPGLFPSLYSVLIYIYVPIFFYILAFSTLGLKINRTLPDYGDKNRRYLRVLERKKNHSWALFIHSQLRTLT</sequence>
<evidence type="ECO:0000256" key="1">
    <source>
        <dbReference type="SAM" id="Phobius"/>
    </source>
</evidence>
<evidence type="ECO:0000313" key="2">
    <source>
        <dbReference type="EMBL" id="CAG6671096.1"/>
    </source>
</evidence>
<dbReference type="AlphaFoldDB" id="A0A8D8SQ34"/>
<dbReference type="EMBL" id="HBUF01225179">
    <property type="protein sequence ID" value="CAG6671096.1"/>
    <property type="molecule type" value="Transcribed_RNA"/>
</dbReference>
<protein>
    <submittedName>
        <fullName evidence="2">Uncharacterized protein</fullName>
    </submittedName>
</protein>
<name>A0A8D8SQ34_9HEMI</name>
<keyword evidence="1" id="KW-0812">Transmembrane</keyword>
<keyword evidence="1" id="KW-1133">Transmembrane helix</keyword>
<reference evidence="2" key="1">
    <citation type="submission" date="2021-05" db="EMBL/GenBank/DDBJ databases">
        <authorList>
            <person name="Alioto T."/>
            <person name="Alioto T."/>
            <person name="Gomez Garrido J."/>
        </authorList>
    </citation>
    <scope>NUCLEOTIDE SEQUENCE</scope>
</reference>
<keyword evidence="1" id="KW-0472">Membrane</keyword>